<evidence type="ECO:0000313" key="1">
    <source>
        <dbReference type="EMBL" id="CCA26932.1"/>
    </source>
</evidence>
<name>F0WZK8_9STRA</name>
<sequence length="86" mass="9991">MGNPFGDDSNGSFSSHQSIYWQGLLAWLSPNSQECIELPTWEAGTRHKISEIWEFMKPNGGCTNSGEIFWRLEEQKFFSFILENWN</sequence>
<proteinExistence type="predicted"/>
<gene>
    <name evidence="1" type="primary">AlNc14C432G11599</name>
    <name evidence="1" type="ORF">ALNC14_130760</name>
</gene>
<dbReference type="HOGENOM" id="CLU_2502615_0_0_1"/>
<reference evidence="1" key="1">
    <citation type="journal article" date="2011" name="PLoS Biol.">
        <title>Gene gain and loss during evolution of obligate parasitism in the white rust pathogen of Arabidopsis thaliana.</title>
        <authorList>
            <person name="Kemen E."/>
            <person name="Gardiner A."/>
            <person name="Schultz-Larsen T."/>
            <person name="Kemen A.C."/>
            <person name="Balmuth A.L."/>
            <person name="Robert-Seilaniantz A."/>
            <person name="Bailey K."/>
            <person name="Holub E."/>
            <person name="Studholme D.J."/>
            <person name="Maclean D."/>
            <person name="Jones J.D."/>
        </authorList>
    </citation>
    <scope>NUCLEOTIDE SEQUENCE</scope>
</reference>
<dbReference type="EMBL" id="FR824475">
    <property type="protein sequence ID" value="CCA26932.1"/>
    <property type="molecule type" value="Genomic_DNA"/>
</dbReference>
<accession>F0WZK8</accession>
<protein>
    <submittedName>
        <fullName evidence="1">AlNc14C432G11599 protein</fullName>
    </submittedName>
</protein>
<reference evidence="1" key="2">
    <citation type="submission" date="2011-02" db="EMBL/GenBank/DDBJ databases">
        <authorList>
            <person name="MacLean D."/>
        </authorList>
    </citation>
    <scope>NUCLEOTIDE SEQUENCE</scope>
</reference>
<organism evidence="1">
    <name type="scientific">Albugo laibachii Nc14</name>
    <dbReference type="NCBI Taxonomy" id="890382"/>
    <lineage>
        <taxon>Eukaryota</taxon>
        <taxon>Sar</taxon>
        <taxon>Stramenopiles</taxon>
        <taxon>Oomycota</taxon>
        <taxon>Peronosporomycetes</taxon>
        <taxon>Albuginales</taxon>
        <taxon>Albuginaceae</taxon>
        <taxon>Albugo</taxon>
    </lineage>
</organism>
<dbReference type="AlphaFoldDB" id="F0WZK8"/>